<proteinExistence type="predicted"/>
<dbReference type="Proteomes" id="UP000611945">
    <property type="component" value="Unassembled WGS sequence"/>
</dbReference>
<gene>
    <name evidence="1" type="ORF">H9642_06090</name>
</gene>
<protein>
    <recommendedName>
        <fullName evidence="3">Lipoprotein</fullName>
    </recommendedName>
</protein>
<dbReference type="RefSeq" id="WP_251835537.1">
    <property type="nucleotide sequence ID" value="NZ_JACSQG010000002.1"/>
</dbReference>
<sequence>MRIALWCVCLCSSLGGCSLWLPSPHPDRAWIDLQTQANNRLLAVEVDGEQLRDRRYFQIEPGAHELAVRYHFEVKPTNIGAVEQPHRRDCRLTLAYNDFAPGQRYRLQAGKHGFRPWIRLYDPYDQLLARGLERGCLSI</sequence>
<dbReference type="EMBL" id="JACSQG010000002">
    <property type="protein sequence ID" value="MBD7976759.1"/>
    <property type="molecule type" value="Genomic_DNA"/>
</dbReference>
<keyword evidence="2" id="KW-1185">Reference proteome</keyword>
<accession>A0ABR8TM92</accession>
<evidence type="ECO:0000313" key="2">
    <source>
        <dbReference type="Proteomes" id="UP000611945"/>
    </source>
</evidence>
<dbReference type="PROSITE" id="PS51257">
    <property type="entry name" value="PROKAR_LIPOPROTEIN"/>
    <property type="match status" value="1"/>
</dbReference>
<evidence type="ECO:0000313" key="1">
    <source>
        <dbReference type="EMBL" id="MBD7976759.1"/>
    </source>
</evidence>
<name>A0ABR8TM92_9PSED</name>
<evidence type="ECO:0008006" key="3">
    <source>
        <dbReference type="Google" id="ProtNLM"/>
    </source>
</evidence>
<organism evidence="1 2">
    <name type="scientific">Serpens gallinarum</name>
    <dbReference type="NCBI Taxonomy" id="2763075"/>
    <lineage>
        <taxon>Bacteria</taxon>
        <taxon>Pseudomonadati</taxon>
        <taxon>Pseudomonadota</taxon>
        <taxon>Gammaproteobacteria</taxon>
        <taxon>Pseudomonadales</taxon>
        <taxon>Pseudomonadaceae</taxon>
        <taxon>Pseudomonas</taxon>
    </lineage>
</organism>
<reference evidence="1 2" key="1">
    <citation type="submission" date="2020-08" db="EMBL/GenBank/DDBJ databases">
        <title>A Genomic Blueprint of the Chicken Gut Microbiome.</title>
        <authorList>
            <person name="Gilroy R."/>
            <person name="Ravi A."/>
            <person name="Getino M."/>
            <person name="Pursley I."/>
            <person name="Horton D.L."/>
            <person name="Alikhan N.-F."/>
            <person name="Baker D."/>
            <person name="Gharbi K."/>
            <person name="Hall N."/>
            <person name="Watson M."/>
            <person name="Adriaenssens E.M."/>
            <person name="Foster-Nyarko E."/>
            <person name="Jarju S."/>
            <person name="Secka A."/>
            <person name="Antonio M."/>
            <person name="Oren A."/>
            <person name="Chaudhuri R."/>
            <person name="La Ragione R.M."/>
            <person name="Hildebrand F."/>
            <person name="Pallen M.J."/>
        </authorList>
    </citation>
    <scope>NUCLEOTIDE SEQUENCE [LARGE SCALE GENOMIC DNA]</scope>
    <source>
        <strain evidence="1 2">Sa2CUA2</strain>
    </source>
</reference>
<comment type="caution">
    <text evidence="1">The sequence shown here is derived from an EMBL/GenBank/DDBJ whole genome shotgun (WGS) entry which is preliminary data.</text>
</comment>